<evidence type="ECO:0000256" key="4">
    <source>
        <dbReference type="ARBA" id="ARBA00022519"/>
    </source>
</evidence>
<evidence type="ECO:0000256" key="2">
    <source>
        <dbReference type="ARBA" id="ARBA00004236"/>
    </source>
</evidence>
<dbReference type="GO" id="GO:0009252">
    <property type="term" value="P:peptidoglycan biosynthetic process"/>
    <property type="evidence" value="ECO:0007669"/>
    <property type="project" value="UniProtKB-UniRule"/>
</dbReference>
<dbReference type="NCBIfam" id="TIGR03423">
    <property type="entry name" value="pbp2_mrdA"/>
    <property type="match status" value="1"/>
</dbReference>
<keyword evidence="6 14" id="KW-0645">Protease</keyword>
<dbReference type="SUPFAM" id="SSF56519">
    <property type="entry name" value="Penicillin binding protein dimerisation domain"/>
    <property type="match status" value="1"/>
</dbReference>
<gene>
    <name evidence="14 17" type="primary">mrdA</name>
    <name evidence="17" type="ORF">Q4521_18125</name>
</gene>
<evidence type="ECO:0000313" key="17">
    <source>
        <dbReference type="EMBL" id="MDO6424409.1"/>
    </source>
</evidence>
<keyword evidence="10 14" id="KW-0573">Peptidoglycan synthesis</keyword>
<comment type="function">
    <text evidence="14">Catalyzes cross-linking of the peptidoglycan cell wall.</text>
</comment>
<comment type="catalytic activity">
    <reaction evidence="14">
        <text>Preferential cleavage: (Ac)2-L-Lys-D-Ala-|-D-Ala. Also transpeptidation of peptidyl-alanyl moieties that are N-acyl substituents of D-alanine.</text>
        <dbReference type="EC" id="3.4.16.4"/>
    </reaction>
</comment>
<feature type="domain" description="Penicillin-binding protein dimerisation" evidence="16">
    <location>
        <begin position="68"/>
        <end position="242"/>
    </location>
</feature>
<dbReference type="InterPro" id="IPR001460">
    <property type="entry name" value="PCN-bd_Tpept"/>
</dbReference>
<dbReference type="InterPro" id="IPR017790">
    <property type="entry name" value="Penicillin-binding_protein_2"/>
</dbReference>
<evidence type="ECO:0000256" key="8">
    <source>
        <dbReference type="ARBA" id="ARBA00022801"/>
    </source>
</evidence>
<keyword evidence="3 14" id="KW-1003">Cell membrane</keyword>
<comment type="subcellular location">
    <subcellularLocation>
        <location evidence="14">Cell inner membrane</location>
        <topology evidence="14">Single-pass membrane protein</topology>
    </subcellularLocation>
    <subcellularLocation>
        <location evidence="2">Cell membrane</location>
    </subcellularLocation>
    <subcellularLocation>
        <location evidence="1">Membrane</location>
        <topology evidence="1">Single-pass membrane protein</topology>
    </subcellularLocation>
</comment>
<keyword evidence="7 14" id="KW-0812">Transmembrane</keyword>
<keyword evidence="9 14" id="KW-0133">Cell shape</keyword>
<comment type="similarity">
    <text evidence="14">Belongs to the transpeptidase family. MrdA subfamily.</text>
</comment>
<dbReference type="InterPro" id="IPR050515">
    <property type="entry name" value="Beta-lactam/transpept"/>
</dbReference>
<keyword evidence="11 14" id="KW-1133">Transmembrane helix</keyword>
<dbReference type="InterPro" id="IPR005311">
    <property type="entry name" value="PBP_dimer"/>
</dbReference>
<proteinExistence type="inferred from homology"/>
<dbReference type="GO" id="GO:0008360">
    <property type="term" value="P:regulation of cell shape"/>
    <property type="evidence" value="ECO:0007669"/>
    <property type="project" value="UniProtKB-KW"/>
</dbReference>
<dbReference type="GO" id="GO:0006508">
    <property type="term" value="P:proteolysis"/>
    <property type="evidence" value="ECO:0007669"/>
    <property type="project" value="UniProtKB-KW"/>
</dbReference>
<evidence type="ECO:0000256" key="13">
    <source>
        <dbReference type="ARBA" id="ARBA00023316"/>
    </source>
</evidence>
<evidence type="ECO:0000256" key="7">
    <source>
        <dbReference type="ARBA" id="ARBA00022692"/>
    </source>
</evidence>
<comment type="pathway">
    <text evidence="14">Cell wall biogenesis; peptidoglycan biosynthesis.</text>
</comment>
<feature type="transmembrane region" description="Helical" evidence="14">
    <location>
        <begin position="21"/>
        <end position="44"/>
    </location>
</feature>
<dbReference type="EC" id="3.4.16.4" evidence="14"/>
<evidence type="ECO:0000313" key="18">
    <source>
        <dbReference type="Proteomes" id="UP001169760"/>
    </source>
</evidence>
<protein>
    <recommendedName>
        <fullName evidence="14">Peptidoglycan D,D-transpeptidase MrdA</fullName>
        <ecNumber evidence="14">3.4.16.4</ecNumber>
    </recommendedName>
    <alternativeName>
        <fullName evidence="14">Penicillin-binding protein 2</fullName>
        <shortName evidence="14">PBP-2</shortName>
    </alternativeName>
</protein>
<keyword evidence="5 14" id="KW-0121">Carboxypeptidase</keyword>
<dbReference type="InterPro" id="IPR036138">
    <property type="entry name" value="PBP_dimer_sf"/>
</dbReference>
<dbReference type="PANTHER" id="PTHR30627:SF2">
    <property type="entry name" value="PEPTIDOGLYCAN D,D-TRANSPEPTIDASE MRDA"/>
    <property type="match status" value="1"/>
</dbReference>
<dbReference type="Gene3D" id="3.40.710.10">
    <property type="entry name" value="DD-peptidase/beta-lactamase superfamily"/>
    <property type="match status" value="1"/>
</dbReference>
<dbReference type="AlphaFoldDB" id="A0AAW7XA87"/>
<dbReference type="GO" id="GO:0071972">
    <property type="term" value="F:peptidoglycan L,D-transpeptidase activity"/>
    <property type="evidence" value="ECO:0007669"/>
    <property type="project" value="TreeGrafter"/>
</dbReference>
<accession>A0AAW7XA87</accession>
<dbReference type="Proteomes" id="UP001169760">
    <property type="component" value="Unassembled WGS sequence"/>
</dbReference>
<evidence type="ECO:0000259" key="16">
    <source>
        <dbReference type="Pfam" id="PF03717"/>
    </source>
</evidence>
<feature type="active site" description="Acyl-ester intermediate" evidence="14">
    <location>
        <position position="334"/>
    </location>
</feature>
<dbReference type="Pfam" id="PF03717">
    <property type="entry name" value="PBP_dimer"/>
    <property type="match status" value="1"/>
</dbReference>
<keyword evidence="4 14" id="KW-0997">Cell inner membrane</keyword>
<evidence type="ECO:0000259" key="15">
    <source>
        <dbReference type="Pfam" id="PF00905"/>
    </source>
</evidence>
<dbReference type="Gene3D" id="3.30.1390.30">
    <property type="entry name" value="Penicillin-binding protein 2a, domain 3"/>
    <property type="match status" value="1"/>
</dbReference>
<reference evidence="17" key="1">
    <citation type="submission" date="2023-07" db="EMBL/GenBank/DDBJ databases">
        <title>Genome content predicts the carbon catabolic preferences of heterotrophic bacteria.</title>
        <authorList>
            <person name="Gralka M."/>
        </authorList>
    </citation>
    <scope>NUCLEOTIDE SEQUENCE</scope>
    <source>
        <strain evidence="17">I3M17_2</strain>
    </source>
</reference>
<keyword evidence="8 14" id="KW-0378">Hydrolase</keyword>
<comment type="caution">
    <text evidence="17">The sequence shown here is derived from an EMBL/GenBank/DDBJ whole genome shotgun (WGS) entry which is preliminary data.</text>
</comment>
<dbReference type="GO" id="GO:0008658">
    <property type="term" value="F:penicillin binding"/>
    <property type="evidence" value="ECO:0007669"/>
    <property type="project" value="UniProtKB-UniRule"/>
</dbReference>
<evidence type="ECO:0000256" key="11">
    <source>
        <dbReference type="ARBA" id="ARBA00022989"/>
    </source>
</evidence>
<dbReference type="InterPro" id="IPR012338">
    <property type="entry name" value="Beta-lactam/transpept-like"/>
</dbReference>
<sequence>MSWAAKDLHRFKDHHNEARVFGGRVFVALFFVLVLFGVLIARFYSLQVVQYQDYATRSDLNRIQVRPVPPNRGLILDRNGEILALNSPSFTLSLVKERIKNLEETLAQIDALVPISDSDRESFYKLLKQRRRPYEPTPLRYNLTEEEIARIAVNEYQLNGVEIQAQLVRQYPKGEVFVHAVGYVGRINERELSRFTQEEYELYTGTHSIGKTGLERQYEMELLGRVGSENIETNALGRVLKVLDRTDPEPGKDLQLFLDSKVQQTALEQLGDQRGAVVAIDIETGGILALVSTPSYDPNLFVTGISYKDYNALNQSKDLPLFNRAIQGQYPPGSTVKPMLGLGGLESKIVNFRTTIFDPGFYQLENDERFYREWKKGGHGSRVDLREAIVESCDIYFYDLSFRMGVDKMHAFGLNFGLGSRTGLDIPSERPGNWPSRAWKKGYRGVSWYPGDSLNMSIGQGDVLATPLQLAVMTATLATRGTLIKPRLVKQIGDTPTEKEILGVLEADSANWDYVLEAMEGVVHDRNHGTARAISRNLSYRIAGKTGTAQKVGIAQDAEYESDKISARNRDHALFVGFAPADNPKIAVAAIVENGESSGIPAAIVKEVMNAYLLPMEGE</sequence>
<dbReference type="GO" id="GO:0005886">
    <property type="term" value="C:plasma membrane"/>
    <property type="evidence" value="ECO:0007669"/>
    <property type="project" value="UniProtKB-SubCell"/>
</dbReference>
<dbReference type="GO" id="GO:0071555">
    <property type="term" value="P:cell wall organization"/>
    <property type="evidence" value="ECO:0007669"/>
    <property type="project" value="UniProtKB-KW"/>
</dbReference>
<evidence type="ECO:0000256" key="3">
    <source>
        <dbReference type="ARBA" id="ARBA00022475"/>
    </source>
</evidence>
<dbReference type="Pfam" id="PF00905">
    <property type="entry name" value="Transpeptidase"/>
    <property type="match status" value="1"/>
</dbReference>
<dbReference type="GO" id="GO:0009002">
    <property type="term" value="F:serine-type D-Ala-D-Ala carboxypeptidase activity"/>
    <property type="evidence" value="ECO:0007669"/>
    <property type="project" value="UniProtKB-UniRule"/>
</dbReference>
<feature type="domain" description="Penicillin-binding protein transpeptidase" evidence="15">
    <location>
        <begin position="275"/>
        <end position="609"/>
    </location>
</feature>
<dbReference type="Gene3D" id="3.90.1310.10">
    <property type="entry name" value="Penicillin-binding protein 2a (Domain 2)"/>
    <property type="match status" value="1"/>
</dbReference>
<dbReference type="HAMAP" id="MF_02081">
    <property type="entry name" value="MrdA_transpept"/>
    <property type="match status" value="1"/>
</dbReference>
<evidence type="ECO:0000256" key="10">
    <source>
        <dbReference type="ARBA" id="ARBA00022984"/>
    </source>
</evidence>
<keyword evidence="13 14" id="KW-0961">Cell wall biogenesis/degradation</keyword>
<keyword evidence="12 14" id="KW-0472">Membrane</keyword>
<dbReference type="RefSeq" id="WP_011469812.1">
    <property type="nucleotide sequence ID" value="NZ_CP123764.1"/>
</dbReference>
<dbReference type="SUPFAM" id="SSF56601">
    <property type="entry name" value="beta-lactamase/transpeptidase-like"/>
    <property type="match status" value="1"/>
</dbReference>
<dbReference type="PANTHER" id="PTHR30627">
    <property type="entry name" value="PEPTIDOGLYCAN D,D-TRANSPEPTIDASE"/>
    <property type="match status" value="1"/>
</dbReference>
<comment type="caution">
    <text evidence="14">Lacks conserved residue(s) required for the propagation of feature annotation.</text>
</comment>
<dbReference type="EMBL" id="JAUOPB010000014">
    <property type="protein sequence ID" value="MDO6424409.1"/>
    <property type="molecule type" value="Genomic_DNA"/>
</dbReference>
<dbReference type="GeneID" id="98614961"/>
<evidence type="ECO:0000256" key="1">
    <source>
        <dbReference type="ARBA" id="ARBA00004167"/>
    </source>
</evidence>
<evidence type="ECO:0000256" key="5">
    <source>
        <dbReference type="ARBA" id="ARBA00022645"/>
    </source>
</evidence>
<name>A0AAW7XA87_9GAMM</name>
<organism evidence="17 18">
    <name type="scientific">Saccharophagus degradans</name>
    <dbReference type="NCBI Taxonomy" id="86304"/>
    <lineage>
        <taxon>Bacteria</taxon>
        <taxon>Pseudomonadati</taxon>
        <taxon>Pseudomonadota</taxon>
        <taxon>Gammaproteobacteria</taxon>
        <taxon>Cellvibrionales</taxon>
        <taxon>Cellvibrionaceae</taxon>
        <taxon>Saccharophagus</taxon>
    </lineage>
</organism>
<evidence type="ECO:0000256" key="12">
    <source>
        <dbReference type="ARBA" id="ARBA00023136"/>
    </source>
</evidence>
<evidence type="ECO:0000256" key="14">
    <source>
        <dbReference type="HAMAP-Rule" id="MF_02081"/>
    </source>
</evidence>
<evidence type="ECO:0000256" key="9">
    <source>
        <dbReference type="ARBA" id="ARBA00022960"/>
    </source>
</evidence>
<evidence type="ECO:0000256" key="6">
    <source>
        <dbReference type="ARBA" id="ARBA00022670"/>
    </source>
</evidence>